<accession>A0A371R1P1</accession>
<evidence type="ECO:0000256" key="4">
    <source>
        <dbReference type="HAMAP-Rule" id="MF_01909"/>
    </source>
</evidence>
<dbReference type="GeneID" id="1465251"/>
<proteinExistence type="inferred from homology"/>
<dbReference type="SMART" id="SM00531">
    <property type="entry name" value="TFIIE"/>
    <property type="match status" value="1"/>
</dbReference>
<comment type="similarity">
    <text evidence="4">Belongs to the TFE family.</text>
</comment>
<keyword evidence="1 4" id="KW-0805">Transcription regulation</keyword>
<dbReference type="GO" id="GO:0006367">
    <property type="term" value="P:transcription initiation at RNA polymerase II promoter"/>
    <property type="evidence" value="ECO:0007669"/>
    <property type="project" value="InterPro"/>
</dbReference>
<dbReference type="SUPFAM" id="SSF46785">
    <property type="entry name" value="Winged helix' DNA-binding domain"/>
    <property type="match status" value="1"/>
</dbReference>
<evidence type="ECO:0000256" key="2">
    <source>
        <dbReference type="ARBA" id="ARBA00023125"/>
    </source>
</evidence>
<dbReference type="PIRSF" id="PIRSF006373">
    <property type="entry name" value="TF_E_archaea"/>
    <property type="match status" value="1"/>
</dbReference>
<evidence type="ECO:0000259" key="5">
    <source>
        <dbReference type="PROSITE" id="PS51344"/>
    </source>
</evidence>
<dbReference type="RefSeq" id="WP_011007495.1">
    <property type="nucleotide sequence ID" value="NZ_DAIOPL010000004.1"/>
</dbReference>
<evidence type="ECO:0000256" key="3">
    <source>
        <dbReference type="ARBA" id="ARBA00023163"/>
    </source>
</evidence>
<protein>
    <recommendedName>
        <fullName evidence="4">Transcription factor E</fullName>
        <shortName evidence="4">TFE</shortName>
    </recommendedName>
    <alternativeName>
        <fullName evidence="4">TFIIE subunit alpha homolog</fullName>
    </alternativeName>
    <alternativeName>
        <fullName evidence="4">Transcription initiation factor TFIIE</fullName>
    </alternativeName>
</protein>
<dbReference type="OrthoDB" id="5935at2157"/>
<evidence type="ECO:0000313" key="10">
    <source>
        <dbReference type="Proteomes" id="UP000257123"/>
    </source>
</evidence>
<dbReference type="InterPro" id="IPR017919">
    <property type="entry name" value="TFIIE/TFIIEa_HTH"/>
</dbReference>
<dbReference type="EMBL" id="NMUE01000006">
    <property type="protein sequence ID" value="RFA97442.1"/>
    <property type="molecule type" value="Genomic_DNA"/>
</dbReference>
<gene>
    <name evidence="4" type="primary">tfe</name>
    <name evidence="7" type="ORF">CGL51_03080</name>
    <name evidence="8" type="ORF">CGL52_09265</name>
    <name evidence="6" type="ORF">HA333_12435</name>
</gene>
<comment type="function">
    <text evidence="4">Transcription factor that plays a role in the activation of archaeal genes transcribed by RNA polymerase. Facilitates transcription initiation by enhancing TATA-box recognition by TATA-box-binding protein (Tbp), and transcription factor B (Tfb) and RNA polymerase recruitment. Not absolutely required for transcription in vitro, but particularly important in cases where Tbp or Tfb function is not optimal. It dynamically alters the nucleic acid-binding properties of RNA polymerases by stabilizing the initiation complex and destabilizing elongation complexes. Seems to translocate with the RNA polymerase following initiation and acts by binding to the non template strand of the transcription bubble in elongation complexes.</text>
</comment>
<evidence type="ECO:0000313" key="9">
    <source>
        <dbReference type="Proteomes" id="UP000256877"/>
    </source>
</evidence>
<dbReference type="InterPro" id="IPR036390">
    <property type="entry name" value="WH_DNA-bd_sf"/>
</dbReference>
<dbReference type="AlphaFoldDB" id="A0A371R1P1"/>
<dbReference type="EMBL" id="NMUF01000026">
    <property type="protein sequence ID" value="RFA97505.1"/>
    <property type="molecule type" value="Genomic_DNA"/>
</dbReference>
<comment type="subunit">
    <text evidence="4">Monomer. Interaction with RNA polymerase subunits RpoF and RpoE is necessary for Tfe stimulatory transcription activity. Able to interact with Tbp and RNA polymerase in the absence of DNA promoter. Interacts both with the preinitiation and elongation complexes.</text>
</comment>
<dbReference type="InterPro" id="IPR002853">
    <property type="entry name" value="TFIIE_asu"/>
</dbReference>
<dbReference type="Proteomes" id="UP000257123">
    <property type="component" value="Unassembled WGS sequence"/>
</dbReference>
<name>A0A371R1P1_9CREN</name>
<dbReference type="PROSITE" id="PS51344">
    <property type="entry name" value="HTH_TFE_IIE"/>
    <property type="match status" value="1"/>
</dbReference>
<feature type="domain" description="HTH TFE/IIEalpha-type" evidence="5">
    <location>
        <begin position="1"/>
        <end position="93"/>
    </location>
</feature>
<keyword evidence="3 4" id="KW-0804">Transcription</keyword>
<comment type="caution">
    <text evidence="7">The sequence shown here is derived from an EMBL/GenBank/DDBJ whole genome shotgun (WGS) entry which is preliminary data.</text>
</comment>
<reference evidence="6" key="2">
    <citation type="journal article" date="2020" name="bioRxiv">
        <title>A rank-normalized archaeal taxonomy based on genome phylogeny resolves widespread incomplete and uneven classifications.</title>
        <authorList>
            <person name="Rinke C."/>
            <person name="Chuvochina M."/>
            <person name="Mussig A.J."/>
            <person name="Chaumeil P.-A."/>
            <person name="Waite D.W."/>
            <person name="Whitman W.B."/>
            <person name="Parks D.H."/>
            <person name="Hugenholtz P."/>
        </authorList>
    </citation>
    <scope>NUCLEOTIDE SEQUENCE</scope>
    <source>
        <strain evidence="6">UBA8839</strain>
    </source>
</reference>
<dbReference type="InterPro" id="IPR036388">
    <property type="entry name" value="WH-like_DNA-bd_sf"/>
</dbReference>
<dbReference type="Proteomes" id="UP000256877">
    <property type="component" value="Unassembled WGS sequence"/>
</dbReference>
<dbReference type="OMA" id="WLTYLWT"/>
<evidence type="ECO:0000256" key="1">
    <source>
        <dbReference type="ARBA" id="ARBA00023015"/>
    </source>
</evidence>
<dbReference type="SMR" id="A0A371R1P1"/>
<dbReference type="InterPro" id="IPR016481">
    <property type="entry name" value="TF_E_archaea"/>
</dbReference>
<dbReference type="GO" id="GO:0003677">
    <property type="term" value="F:DNA binding"/>
    <property type="evidence" value="ECO:0007669"/>
    <property type="project" value="UniProtKB-KW"/>
</dbReference>
<dbReference type="GO" id="GO:0006355">
    <property type="term" value="P:regulation of DNA-templated transcription"/>
    <property type="evidence" value="ECO:0007669"/>
    <property type="project" value="InterPro"/>
</dbReference>
<organism evidence="7 10">
    <name type="scientific">Pyrobaculum aerophilum</name>
    <dbReference type="NCBI Taxonomy" id="13773"/>
    <lineage>
        <taxon>Archaea</taxon>
        <taxon>Thermoproteota</taxon>
        <taxon>Thermoprotei</taxon>
        <taxon>Thermoproteales</taxon>
        <taxon>Thermoproteaceae</taxon>
        <taxon>Pyrobaculum</taxon>
    </lineage>
</organism>
<reference evidence="9 10" key="1">
    <citation type="submission" date="2017-07" db="EMBL/GenBank/DDBJ databases">
        <title>Draft genome sequence of aerobic hyperthermophilic archaea, Pyrobaculum aerophilum YKB31 and YKB32.</title>
        <authorList>
            <person name="Mochizuki T."/>
            <person name="Berliner A.J."/>
            <person name="Yoshida-Takashima Y."/>
            <person name="Takaki Y."/>
            <person name="Nunoura T."/>
            <person name="Takai K."/>
        </authorList>
    </citation>
    <scope>NUCLEOTIDE SEQUENCE [LARGE SCALE GENOMIC DNA]</scope>
    <source>
        <strain evidence="7 10">YKB31</strain>
        <strain evidence="8 9">YKB32</strain>
    </source>
</reference>
<keyword evidence="2 4" id="KW-0238">DNA-binding</keyword>
<dbReference type="Gene3D" id="1.10.10.10">
    <property type="entry name" value="Winged helix-like DNA-binding domain superfamily/Winged helix DNA-binding domain"/>
    <property type="match status" value="1"/>
</dbReference>
<dbReference type="EMBL" id="DUJP01000038">
    <property type="protein sequence ID" value="HII48206.1"/>
    <property type="molecule type" value="Genomic_DNA"/>
</dbReference>
<evidence type="ECO:0000313" key="6">
    <source>
        <dbReference type="EMBL" id="HII48206.1"/>
    </source>
</evidence>
<dbReference type="Pfam" id="PF02002">
    <property type="entry name" value="TFIIE_alpha"/>
    <property type="match status" value="1"/>
</dbReference>
<dbReference type="InterPro" id="IPR024550">
    <property type="entry name" value="TFIIEa/SarR/Rpc3_HTH_dom"/>
</dbReference>
<dbReference type="Proteomes" id="UP000651120">
    <property type="component" value="Unassembled WGS sequence"/>
</dbReference>
<evidence type="ECO:0000313" key="8">
    <source>
        <dbReference type="EMBL" id="RFA97505.1"/>
    </source>
</evidence>
<sequence length="170" mass="19858">MKDVYLYIVEKSVAWEFDSPEYGRLARKVAEMLYERKEDLTDDRIAILLNISTAETRRILQYLMRLNLVGVKKRTTEDYRIEYTWYVDDEIIKQAIGGRARTAREKISMLIRALTEGSYYICPNCHMRYSLDEAVNKGGVCPVCGAELEYVESLEEINKLTKVLQKLEKL</sequence>
<dbReference type="HAMAP" id="MF_01909">
    <property type="entry name" value="TFE_arch"/>
    <property type="match status" value="1"/>
</dbReference>
<evidence type="ECO:0000313" key="7">
    <source>
        <dbReference type="EMBL" id="RFA97442.1"/>
    </source>
</evidence>
<comment type="domain">
    <text evidence="4">The winged helix domain is involved in binding to DNA in the preinitiation complex.</text>
</comment>